<dbReference type="AlphaFoldDB" id="A0A914PBK4"/>
<organism evidence="1 2">
    <name type="scientific">Panagrolaimus davidi</name>
    <dbReference type="NCBI Taxonomy" id="227884"/>
    <lineage>
        <taxon>Eukaryota</taxon>
        <taxon>Metazoa</taxon>
        <taxon>Ecdysozoa</taxon>
        <taxon>Nematoda</taxon>
        <taxon>Chromadorea</taxon>
        <taxon>Rhabditida</taxon>
        <taxon>Tylenchina</taxon>
        <taxon>Panagrolaimomorpha</taxon>
        <taxon>Panagrolaimoidea</taxon>
        <taxon>Panagrolaimidae</taxon>
        <taxon>Panagrolaimus</taxon>
    </lineage>
</organism>
<accession>A0A914PBK4</accession>
<evidence type="ECO:0000313" key="2">
    <source>
        <dbReference type="WBParaSite" id="PDA_v2.g12105.t1"/>
    </source>
</evidence>
<protein>
    <submittedName>
        <fullName evidence="2">Uncharacterized protein</fullName>
    </submittedName>
</protein>
<proteinExistence type="predicted"/>
<evidence type="ECO:0000313" key="1">
    <source>
        <dbReference type="Proteomes" id="UP000887578"/>
    </source>
</evidence>
<keyword evidence="1" id="KW-1185">Reference proteome</keyword>
<reference evidence="2" key="1">
    <citation type="submission" date="2022-11" db="UniProtKB">
        <authorList>
            <consortium name="WormBaseParasite"/>
        </authorList>
    </citation>
    <scope>IDENTIFICATION</scope>
</reference>
<dbReference type="WBParaSite" id="PDA_v2.g12105.t1">
    <property type="protein sequence ID" value="PDA_v2.g12105.t1"/>
    <property type="gene ID" value="PDA_v2.g12105"/>
</dbReference>
<sequence length="89" mass="9705">MDTVMDMTHISHMDRRQVKKVTDLILLHHPHLKRVGCTTCKLSQISLTTDPESGIAPTTTYPNDEISGCTDTTVTCNFGNGATGSMKVV</sequence>
<name>A0A914PBK4_9BILA</name>
<dbReference type="Proteomes" id="UP000887578">
    <property type="component" value="Unplaced"/>
</dbReference>